<gene>
    <name evidence="3" type="ordered locus">Nitsa_1814</name>
</gene>
<dbReference type="Proteomes" id="UP000008633">
    <property type="component" value="Chromosome"/>
</dbReference>
<keyword evidence="4" id="KW-1185">Reference proteome</keyword>
<dbReference type="AlphaFoldDB" id="E6X1R8"/>
<dbReference type="eggNOG" id="COG5377">
    <property type="taxonomic scope" value="Bacteria"/>
</dbReference>
<dbReference type="Gene3D" id="3.90.320.10">
    <property type="match status" value="1"/>
</dbReference>
<evidence type="ECO:0000259" key="2">
    <source>
        <dbReference type="Pfam" id="PF09588"/>
    </source>
</evidence>
<dbReference type="RefSeq" id="WP_013554744.1">
    <property type="nucleotide sequence ID" value="NC_014935.1"/>
</dbReference>
<evidence type="ECO:0000313" key="4">
    <source>
        <dbReference type="Proteomes" id="UP000008633"/>
    </source>
</evidence>
<proteinExistence type="predicted"/>
<name>E6X1R8_NITSE</name>
<sequence length="290" mass="32678">MRLNIKQNTPEWIDWRKSCSFTASEAAALLDCSQFYPHDKAELKAVKMGLLPPPFYSKAMRDGHKYEDRARELAEERLDDVIVPACFQQDFELNGKTYRLGASLDGVADPFDETNIEIKVSDKPLDELVDQYLPQLQFQMMVSGIRKSRLVAYRRDTDTVEVSGEIERDDEIAERILANIAKYADVEPAEPRVTELDDPGAVELAARYAQLAEEIERIKEEQARIKAELIAKADGKSVKAGPVTVYPIKPRKSIEWSRWAKLEGITPPPEFVKVGAPSWGVRVAKEKGAA</sequence>
<dbReference type="HOGENOM" id="CLU_978903_0_0_7"/>
<feature type="domain" description="YqaJ viral recombinase" evidence="2">
    <location>
        <begin position="11"/>
        <end position="145"/>
    </location>
</feature>
<organism evidence="3 4">
    <name type="scientific">Nitratifractor salsuginis (strain DSM 16511 / JCM 12458 / E9I37-1)</name>
    <dbReference type="NCBI Taxonomy" id="749222"/>
    <lineage>
        <taxon>Bacteria</taxon>
        <taxon>Pseudomonadati</taxon>
        <taxon>Campylobacterota</taxon>
        <taxon>Epsilonproteobacteria</taxon>
        <taxon>Campylobacterales</taxon>
        <taxon>Sulfurovaceae</taxon>
        <taxon>Nitratifractor</taxon>
    </lineage>
</organism>
<dbReference type="InterPro" id="IPR019080">
    <property type="entry name" value="YqaJ_viral_recombinase"/>
</dbReference>
<dbReference type="EMBL" id="CP002452">
    <property type="protein sequence ID" value="ADV47059.1"/>
    <property type="molecule type" value="Genomic_DNA"/>
</dbReference>
<dbReference type="STRING" id="749222.Nitsa_1814"/>
<reference evidence="4" key="2">
    <citation type="submission" date="2011-01" db="EMBL/GenBank/DDBJ databases">
        <title>The complete genome of Nitratifractor salsuginis DSM 16511.</title>
        <authorList>
            <consortium name="US DOE Joint Genome Institute (JGI-PGF)"/>
            <person name="Lucas S."/>
            <person name="Copeland A."/>
            <person name="Lapidus A."/>
            <person name="Bruce D."/>
            <person name="Goodwin L."/>
            <person name="Pitluck S."/>
            <person name="Kyrpides N."/>
            <person name="Mavromatis K."/>
            <person name="Ivanova N."/>
            <person name="Mikhailova N."/>
            <person name="Zeytun A."/>
            <person name="Detter J.C."/>
            <person name="Tapia R."/>
            <person name="Han C."/>
            <person name="Land M."/>
            <person name="Hauser L."/>
            <person name="Markowitz V."/>
            <person name="Cheng J.-F."/>
            <person name="Hugenholtz P."/>
            <person name="Woyke T."/>
            <person name="Wu D."/>
            <person name="Tindall B."/>
            <person name="Schuetze A."/>
            <person name="Brambilla E."/>
            <person name="Klenk H.-P."/>
            <person name="Eisen J.A."/>
        </authorList>
    </citation>
    <scope>NUCLEOTIDE SEQUENCE [LARGE SCALE GENOMIC DNA]</scope>
    <source>
        <strain evidence="4">DSM 16511 / JCM 12458 / E9I37-1</strain>
    </source>
</reference>
<keyword evidence="1" id="KW-0175">Coiled coil</keyword>
<dbReference type="KEGG" id="nsa:Nitsa_1814"/>
<evidence type="ECO:0000256" key="1">
    <source>
        <dbReference type="SAM" id="Coils"/>
    </source>
</evidence>
<dbReference type="InterPro" id="IPR011335">
    <property type="entry name" value="Restrct_endonuc-II-like"/>
</dbReference>
<keyword evidence="3" id="KW-0378">Hydrolase</keyword>
<protein>
    <submittedName>
        <fullName evidence="3">Phage-type endonuclease</fullName>
    </submittedName>
</protein>
<feature type="coiled-coil region" evidence="1">
    <location>
        <begin position="201"/>
        <end position="228"/>
    </location>
</feature>
<keyword evidence="3" id="KW-0540">Nuclease</keyword>
<dbReference type="GO" id="GO:0004519">
    <property type="term" value="F:endonuclease activity"/>
    <property type="evidence" value="ECO:0007669"/>
    <property type="project" value="UniProtKB-KW"/>
</dbReference>
<dbReference type="InterPro" id="IPR011604">
    <property type="entry name" value="PDDEXK-like_dom_sf"/>
</dbReference>
<evidence type="ECO:0000313" key="3">
    <source>
        <dbReference type="EMBL" id="ADV47059.1"/>
    </source>
</evidence>
<accession>E6X1R8</accession>
<dbReference type="SUPFAM" id="SSF52980">
    <property type="entry name" value="Restriction endonuclease-like"/>
    <property type="match status" value="1"/>
</dbReference>
<dbReference type="Pfam" id="PF09588">
    <property type="entry name" value="YqaJ"/>
    <property type="match status" value="1"/>
</dbReference>
<keyword evidence="3" id="KW-0255">Endonuclease</keyword>
<reference evidence="3 4" key="1">
    <citation type="journal article" date="2011" name="Stand. Genomic Sci.">
        <title>Complete genome sequence of Nitratifractor salsuginis type strain (E9I37-1).</title>
        <authorList>
            <person name="Anderson I."/>
            <person name="Sikorski J."/>
            <person name="Zeytun A."/>
            <person name="Nolan M."/>
            <person name="Lapidus A."/>
            <person name="Lucas S."/>
            <person name="Hammon N."/>
            <person name="Deshpande S."/>
            <person name="Cheng J.F."/>
            <person name="Tapia R."/>
            <person name="Han C."/>
            <person name="Goodwin L."/>
            <person name="Pitluck S."/>
            <person name="Liolios K."/>
            <person name="Pagani I."/>
            <person name="Ivanova N."/>
            <person name="Huntemann M."/>
            <person name="Mavromatis K."/>
            <person name="Ovchinikova G."/>
            <person name="Pati A."/>
            <person name="Chen A."/>
            <person name="Palaniappan K."/>
            <person name="Land M."/>
            <person name="Hauser L."/>
            <person name="Brambilla E.M."/>
            <person name="Ngatchou-Djao O.D."/>
            <person name="Rohde M."/>
            <person name="Tindall B.J."/>
            <person name="Goker M."/>
            <person name="Detter J.C."/>
            <person name="Woyke T."/>
            <person name="Bristow J."/>
            <person name="Eisen J.A."/>
            <person name="Markowitz V."/>
            <person name="Hugenholtz P."/>
            <person name="Klenk H.P."/>
            <person name="Kyrpides N.C."/>
        </authorList>
    </citation>
    <scope>NUCLEOTIDE SEQUENCE [LARGE SCALE GENOMIC DNA]</scope>
    <source>
        <strain evidence="4">DSM 16511 / JCM 12458 / E9I37-1</strain>
    </source>
</reference>